<gene>
    <name evidence="2" type="ORF">AK830_g7146</name>
</gene>
<feature type="compositionally biased region" description="Polar residues" evidence="1">
    <location>
        <begin position="26"/>
        <end position="39"/>
    </location>
</feature>
<dbReference type="Proteomes" id="UP000050424">
    <property type="component" value="Unassembled WGS sequence"/>
</dbReference>
<name>A0A0P7BFN6_9HYPO</name>
<evidence type="ECO:0000313" key="2">
    <source>
        <dbReference type="EMBL" id="KPM39403.1"/>
    </source>
</evidence>
<comment type="caution">
    <text evidence="2">The sequence shown here is derived from an EMBL/GenBank/DDBJ whole genome shotgun (WGS) entry which is preliminary data.</text>
</comment>
<dbReference type="EMBL" id="LKCW01000108">
    <property type="protein sequence ID" value="KPM39403.1"/>
    <property type="molecule type" value="Genomic_DNA"/>
</dbReference>
<proteinExistence type="predicted"/>
<evidence type="ECO:0000313" key="3">
    <source>
        <dbReference type="Proteomes" id="UP000050424"/>
    </source>
</evidence>
<reference evidence="2 3" key="1">
    <citation type="submission" date="2015-09" db="EMBL/GenBank/DDBJ databases">
        <title>Draft genome of a European isolate of the apple canker pathogen Neonectria ditissima.</title>
        <authorList>
            <person name="Gomez-Cortecero A."/>
            <person name="Harrison R.J."/>
            <person name="Armitage A.D."/>
        </authorList>
    </citation>
    <scope>NUCLEOTIDE SEQUENCE [LARGE SCALE GENOMIC DNA]</scope>
    <source>
        <strain evidence="2 3">R09/05</strain>
    </source>
</reference>
<accession>A0A0P7BFN6</accession>
<protein>
    <submittedName>
        <fullName evidence="2">Uncharacterized protein</fullName>
    </submittedName>
</protein>
<keyword evidence="3" id="KW-1185">Reference proteome</keyword>
<evidence type="ECO:0000256" key="1">
    <source>
        <dbReference type="SAM" id="MobiDB-lite"/>
    </source>
</evidence>
<organism evidence="2 3">
    <name type="scientific">Neonectria ditissima</name>
    <dbReference type="NCBI Taxonomy" id="78410"/>
    <lineage>
        <taxon>Eukaryota</taxon>
        <taxon>Fungi</taxon>
        <taxon>Dikarya</taxon>
        <taxon>Ascomycota</taxon>
        <taxon>Pezizomycotina</taxon>
        <taxon>Sordariomycetes</taxon>
        <taxon>Hypocreomycetidae</taxon>
        <taxon>Hypocreales</taxon>
        <taxon>Nectriaceae</taxon>
        <taxon>Neonectria</taxon>
    </lineage>
</organism>
<dbReference type="OrthoDB" id="291007at2759"/>
<feature type="region of interest" description="Disordered" evidence="1">
    <location>
        <begin position="23"/>
        <end position="47"/>
    </location>
</feature>
<dbReference type="STRING" id="78410.A0A0P7BFN6"/>
<dbReference type="AlphaFoldDB" id="A0A0P7BFN6"/>
<sequence>MDSYGPICFTKILGVNDEDGIPPKESVSNAIKENPRNGSLTLPPAPTAPGGPLGLAMLTRNFWLAGRELKIGFQGGSTWQKDQVKKYAPEWCQYANIKFTY</sequence>